<dbReference type="PANTHER" id="PTHR31263">
    <property type="entry name" value="CELLULASE FAMILY PROTEIN (AFU_ORTHOLOGUE AFUA_5G14560)"/>
    <property type="match status" value="1"/>
</dbReference>
<dbReference type="Proteomes" id="UP001291926">
    <property type="component" value="Unassembled WGS sequence"/>
</dbReference>
<protein>
    <recommendedName>
        <fullName evidence="3">Mannan endo-1,4-beta-mannosidase</fullName>
    </recommendedName>
</protein>
<dbReference type="InterPro" id="IPR017853">
    <property type="entry name" value="GH"/>
</dbReference>
<evidence type="ECO:0008006" key="3">
    <source>
        <dbReference type="Google" id="ProtNLM"/>
    </source>
</evidence>
<keyword evidence="2" id="KW-1185">Reference proteome</keyword>
<proteinExistence type="predicted"/>
<organism evidence="1 2">
    <name type="scientific">Penstemon davidsonii</name>
    <dbReference type="NCBI Taxonomy" id="160366"/>
    <lineage>
        <taxon>Eukaryota</taxon>
        <taxon>Viridiplantae</taxon>
        <taxon>Streptophyta</taxon>
        <taxon>Embryophyta</taxon>
        <taxon>Tracheophyta</taxon>
        <taxon>Spermatophyta</taxon>
        <taxon>Magnoliopsida</taxon>
        <taxon>eudicotyledons</taxon>
        <taxon>Gunneridae</taxon>
        <taxon>Pentapetalae</taxon>
        <taxon>asterids</taxon>
        <taxon>lamiids</taxon>
        <taxon>Lamiales</taxon>
        <taxon>Plantaginaceae</taxon>
        <taxon>Cheloneae</taxon>
        <taxon>Penstemon</taxon>
    </lineage>
</organism>
<name>A0ABR0DBA5_9LAMI</name>
<evidence type="ECO:0000313" key="1">
    <source>
        <dbReference type="EMBL" id="KAK4486485.1"/>
    </source>
</evidence>
<comment type="caution">
    <text evidence="1">The sequence shown here is derived from an EMBL/GenBank/DDBJ whole genome shotgun (WGS) entry which is preliminary data.</text>
</comment>
<dbReference type="PANTHER" id="PTHR31263:SF68">
    <property type="entry name" value="GLYCOSIDE HYDROLASE FAMILY 5 DOMAIN-CONTAINING PROTEIN"/>
    <property type="match status" value="1"/>
</dbReference>
<reference evidence="1 2" key="1">
    <citation type="journal article" date="2023" name="bioRxiv">
        <title>Genome report: Whole genome sequence and annotation of Penstemon davidsonii.</title>
        <authorList>
            <person name="Ostevik K.L."/>
            <person name="Alabady M."/>
            <person name="Zhang M."/>
            <person name="Rausher M.D."/>
        </authorList>
    </citation>
    <scope>NUCLEOTIDE SEQUENCE [LARGE SCALE GENOMIC DNA]</scope>
    <source>
        <strain evidence="1">DNT005</strain>
        <tissue evidence="1">Whole leaf</tissue>
    </source>
</reference>
<gene>
    <name evidence="1" type="ORF">RD792_009167</name>
</gene>
<evidence type="ECO:0000313" key="2">
    <source>
        <dbReference type="Proteomes" id="UP001291926"/>
    </source>
</evidence>
<accession>A0ABR0DBA5</accession>
<dbReference type="SUPFAM" id="SSF51445">
    <property type="entry name" value="(Trans)glycosidases"/>
    <property type="match status" value="1"/>
</dbReference>
<sequence>MNVVELHKAVVGELGRNKVTVILDNHISQPQWCCRGNDGNGFFGDFNFNPNEWLQGLAAVATTYKSYSACENDIDWALWTFQGSYMLREGKVNLEEVYGVIDLNWNQFPIQDQPSQMRKVVNGPNYKAISNPKGGGWRWPKCTALETKCTALFKGRAVSASLPNSAPGGVTWRHLEIALWVGDGAQGGADSPGWKLTPLGYEKPSGLEMA</sequence>
<dbReference type="Gene3D" id="3.20.20.80">
    <property type="entry name" value="Glycosidases"/>
    <property type="match status" value="1"/>
</dbReference>
<dbReference type="EMBL" id="JAYDYQ010002533">
    <property type="protein sequence ID" value="KAK4486485.1"/>
    <property type="molecule type" value="Genomic_DNA"/>
</dbReference>